<dbReference type="GO" id="GO:0003824">
    <property type="term" value="F:catalytic activity"/>
    <property type="evidence" value="ECO:0007669"/>
    <property type="project" value="InterPro"/>
</dbReference>
<dbReference type="RefSeq" id="WP_097232705.1">
    <property type="nucleotide sequence ID" value="NZ_OCNE01000015.1"/>
</dbReference>
<keyword evidence="3" id="KW-1185">Reference proteome</keyword>
<evidence type="ECO:0000256" key="1">
    <source>
        <dbReference type="RuleBase" id="RU003707"/>
    </source>
</evidence>
<dbReference type="Gene3D" id="3.90.226.10">
    <property type="entry name" value="2-enoyl-CoA Hydratase, Chain A, domain 1"/>
    <property type="match status" value="1"/>
</dbReference>
<dbReference type="PANTHER" id="PTHR43459:SF1">
    <property type="entry name" value="EG:BACN32G11.4 PROTEIN"/>
    <property type="match status" value="1"/>
</dbReference>
<organism evidence="2 3">
    <name type="scientific">Streptomyces zhaozhouensis</name>
    <dbReference type="NCBI Taxonomy" id="1300267"/>
    <lineage>
        <taxon>Bacteria</taxon>
        <taxon>Bacillati</taxon>
        <taxon>Actinomycetota</taxon>
        <taxon>Actinomycetes</taxon>
        <taxon>Kitasatosporales</taxon>
        <taxon>Streptomycetaceae</taxon>
        <taxon>Streptomyces</taxon>
    </lineage>
</organism>
<dbReference type="NCBIfam" id="NF005496">
    <property type="entry name" value="PRK07110.1"/>
    <property type="match status" value="1"/>
</dbReference>
<dbReference type="CDD" id="cd06558">
    <property type="entry name" value="crotonase-like"/>
    <property type="match status" value="1"/>
</dbReference>
<sequence>MTGPTEEAAREPVVTLRQPSEGVALITLQDRAHKNTFTEELIDGLVDAFRTVSAAEEYRVVVLTGYGNYFATGGTQRDLIAIQEGRMAFTAADTGEVASGTYSLPLDCPVPVIAAMQGHAVGGGLCMGLFSDFVILATESVYTASFMKYGFTPGFGATLVLREKLGGPLAHEFLVTARTYRGADLARRGVPFEVVPRREVLDRALDLARLVAEKPRLSLVTLKDHMVADLRARLPQVIEQELAMHEVTFHQPEVRERILGLYG</sequence>
<dbReference type="AlphaFoldDB" id="A0A286E075"/>
<dbReference type="Proteomes" id="UP000219072">
    <property type="component" value="Unassembled WGS sequence"/>
</dbReference>
<dbReference type="PROSITE" id="PS00166">
    <property type="entry name" value="ENOYL_COA_HYDRATASE"/>
    <property type="match status" value="1"/>
</dbReference>
<dbReference type="InterPro" id="IPR001753">
    <property type="entry name" value="Enoyl-CoA_hydra/iso"/>
</dbReference>
<dbReference type="PANTHER" id="PTHR43459">
    <property type="entry name" value="ENOYL-COA HYDRATASE"/>
    <property type="match status" value="1"/>
</dbReference>
<reference evidence="2 3" key="1">
    <citation type="submission" date="2017-09" db="EMBL/GenBank/DDBJ databases">
        <authorList>
            <person name="Ehlers B."/>
            <person name="Leendertz F.H."/>
        </authorList>
    </citation>
    <scope>NUCLEOTIDE SEQUENCE [LARGE SCALE GENOMIC DNA]</scope>
    <source>
        <strain evidence="2 3">CGMCC 4.7095</strain>
    </source>
</reference>
<dbReference type="Pfam" id="PF00378">
    <property type="entry name" value="ECH_1"/>
    <property type="match status" value="1"/>
</dbReference>
<evidence type="ECO:0000313" key="2">
    <source>
        <dbReference type="EMBL" id="SOD64274.1"/>
    </source>
</evidence>
<comment type="similarity">
    <text evidence="1">Belongs to the enoyl-CoA hydratase/isomerase family.</text>
</comment>
<dbReference type="OrthoDB" id="8452484at2"/>
<proteinExistence type="inferred from homology"/>
<accession>A0A286E075</accession>
<protein>
    <submittedName>
        <fullName evidence="2">Polyketide biosynthesis enoyl-CoA hydratase PksI</fullName>
    </submittedName>
</protein>
<gene>
    <name evidence="2" type="ORF">SAMN06297387_115134</name>
</gene>
<dbReference type="EMBL" id="OCNE01000015">
    <property type="protein sequence ID" value="SOD64274.1"/>
    <property type="molecule type" value="Genomic_DNA"/>
</dbReference>
<dbReference type="Gene3D" id="6.20.390.20">
    <property type="match status" value="1"/>
</dbReference>
<dbReference type="InterPro" id="IPR018376">
    <property type="entry name" value="Enoyl-CoA_hyd/isom_CS"/>
</dbReference>
<evidence type="ECO:0000313" key="3">
    <source>
        <dbReference type="Proteomes" id="UP000219072"/>
    </source>
</evidence>
<dbReference type="InterPro" id="IPR029045">
    <property type="entry name" value="ClpP/crotonase-like_dom_sf"/>
</dbReference>
<dbReference type="SUPFAM" id="SSF52096">
    <property type="entry name" value="ClpP/crotonase"/>
    <property type="match status" value="1"/>
</dbReference>
<name>A0A286E075_9ACTN</name>